<feature type="compositionally biased region" description="Basic and acidic residues" evidence="1">
    <location>
        <begin position="275"/>
        <end position="285"/>
    </location>
</feature>
<feature type="region of interest" description="Disordered" evidence="1">
    <location>
        <begin position="275"/>
        <end position="397"/>
    </location>
</feature>
<keyword evidence="3" id="KW-1185">Reference proteome</keyword>
<feature type="compositionally biased region" description="Low complexity" evidence="1">
    <location>
        <begin position="50"/>
        <end position="62"/>
    </location>
</feature>
<sequence>MNTISTPPSILPHSPRSPRSLVDYAPHLDELQYIDIRLRQHQQHLPSPNPTSSSISTTPQLSHSKEIPTPTITSAKIDNNDNDHKYKSYLRVLSDWGLTFEEIDIARHWGQNPDESLKEKVHMQLLAECATSITNPWSLGDIEELYKEYDTRMAQWNSTIKISNQNLEKRRAEKALSELVTEMESAGYKNEEMRWVSGVLSYSEQTFWAMKEWCEARLERVRGEIEMKQERRIPKTDIERRGSPEASGNTSVGRKEREMEVIGAEPAMKLHRRISETGTERRGVLDPRGNTQGGGKEIETKQMKTRKSQRNINSQRHAKKAGMEKETKGIRARKSQRNVTSRKHELSRDTQERTSQIMSIPQDTPAIDTSEGMEAKNTTKLSQATDTQTYTQATKSPDSIQIINIPNYPHDTLGQESMQKSGTFRKSANITNTRKPMIQTTIHLIPKDCVDHLQSDRSLVRRRAKVGSVDEVKVTNTSIEDVA</sequence>
<feature type="region of interest" description="Disordered" evidence="1">
    <location>
        <begin position="42"/>
        <end position="80"/>
    </location>
</feature>
<evidence type="ECO:0000256" key="1">
    <source>
        <dbReference type="SAM" id="MobiDB-lite"/>
    </source>
</evidence>
<comment type="caution">
    <text evidence="2">The sequence shown here is derived from an EMBL/GenBank/DDBJ whole genome shotgun (WGS) entry which is preliminary data.</text>
</comment>
<gene>
    <name evidence="2" type="ORF">BTUL_0072g00260</name>
</gene>
<reference evidence="2 3" key="1">
    <citation type="submission" date="2017-12" db="EMBL/GenBank/DDBJ databases">
        <title>Comparative genomics of Botrytis spp.</title>
        <authorList>
            <person name="Valero-Jimenez C.A."/>
            <person name="Tapia P."/>
            <person name="Veloso J."/>
            <person name="Silva-Moreno E."/>
            <person name="Staats M."/>
            <person name="Valdes J.H."/>
            <person name="Van Kan J.A.L."/>
        </authorList>
    </citation>
    <scope>NUCLEOTIDE SEQUENCE [LARGE SCALE GENOMIC DNA]</scope>
    <source>
        <strain evidence="2 3">Bt9001</strain>
    </source>
</reference>
<dbReference type="Proteomes" id="UP000297777">
    <property type="component" value="Unassembled WGS sequence"/>
</dbReference>
<protein>
    <submittedName>
        <fullName evidence="2">Uncharacterized protein</fullName>
    </submittedName>
</protein>
<dbReference type="EMBL" id="PQXH01000072">
    <property type="protein sequence ID" value="TGO13318.1"/>
    <property type="molecule type" value="Genomic_DNA"/>
</dbReference>
<feature type="region of interest" description="Disordered" evidence="1">
    <location>
        <begin position="232"/>
        <end position="259"/>
    </location>
</feature>
<evidence type="ECO:0000313" key="3">
    <source>
        <dbReference type="Proteomes" id="UP000297777"/>
    </source>
</evidence>
<evidence type="ECO:0000313" key="2">
    <source>
        <dbReference type="EMBL" id="TGO13318.1"/>
    </source>
</evidence>
<proteinExistence type="predicted"/>
<name>A0A4Z1EQY0_9HELO</name>
<accession>A0A4Z1EQY0</accession>
<feature type="compositionally biased region" description="Polar residues" evidence="1">
    <location>
        <begin position="353"/>
        <end position="362"/>
    </location>
</feature>
<dbReference type="AlphaFoldDB" id="A0A4Z1EQY0"/>
<feature type="compositionally biased region" description="Basic and acidic residues" evidence="1">
    <location>
        <begin position="232"/>
        <end position="243"/>
    </location>
</feature>
<organism evidence="2 3">
    <name type="scientific">Botrytis tulipae</name>
    <dbReference type="NCBI Taxonomy" id="87230"/>
    <lineage>
        <taxon>Eukaryota</taxon>
        <taxon>Fungi</taxon>
        <taxon>Dikarya</taxon>
        <taxon>Ascomycota</taxon>
        <taxon>Pezizomycotina</taxon>
        <taxon>Leotiomycetes</taxon>
        <taxon>Helotiales</taxon>
        <taxon>Sclerotiniaceae</taxon>
        <taxon>Botrytis</taxon>
    </lineage>
</organism>
<feature type="compositionally biased region" description="Basic and acidic residues" evidence="1">
    <location>
        <begin position="342"/>
        <end position="352"/>
    </location>
</feature>
<dbReference type="OrthoDB" id="3521706at2759"/>
<feature type="compositionally biased region" description="Low complexity" evidence="1">
    <location>
        <begin position="383"/>
        <end position="394"/>
    </location>
</feature>